<dbReference type="Proteomes" id="UP001333110">
    <property type="component" value="Unassembled WGS sequence"/>
</dbReference>
<evidence type="ECO:0000313" key="2">
    <source>
        <dbReference type="Proteomes" id="UP001333110"/>
    </source>
</evidence>
<proteinExistence type="predicted"/>
<reference evidence="1 2" key="1">
    <citation type="journal article" date="2023" name="J. Hered.">
        <title>Chromosome-level genome of the wood stork (Mycteria americana) provides insight into avian chromosome evolution.</title>
        <authorList>
            <person name="Flamio R. Jr."/>
            <person name="Ramstad K.M."/>
        </authorList>
    </citation>
    <scope>NUCLEOTIDE SEQUENCE [LARGE SCALE GENOMIC DNA]</scope>
    <source>
        <strain evidence="1">JAX WOST 10</strain>
    </source>
</reference>
<dbReference type="EMBL" id="JAUNZN010000003">
    <property type="protein sequence ID" value="KAK4824907.1"/>
    <property type="molecule type" value="Genomic_DNA"/>
</dbReference>
<accession>A0AAN7NGU6</accession>
<keyword evidence="2" id="KW-1185">Reference proteome</keyword>
<comment type="caution">
    <text evidence="1">The sequence shown here is derived from an EMBL/GenBank/DDBJ whole genome shotgun (WGS) entry which is preliminary data.</text>
</comment>
<dbReference type="AlphaFoldDB" id="A0AAN7NGU6"/>
<organism evidence="1 2">
    <name type="scientific">Mycteria americana</name>
    <name type="common">Wood stork</name>
    <dbReference type="NCBI Taxonomy" id="33587"/>
    <lineage>
        <taxon>Eukaryota</taxon>
        <taxon>Metazoa</taxon>
        <taxon>Chordata</taxon>
        <taxon>Craniata</taxon>
        <taxon>Vertebrata</taxon>
        <taxon>Euteleostomi</taxon>
        <taxon>Archelosauria</taxon>
        <taxon>Archosauria</taxon>
        <taxon>Dinosauria</taxon>
        <taxon>Saurischia</taxon>
        <taxon>Theropoda</taxon>
        <taxon>Coelurosauria</taxon>
        <taxon>Aves</taxon>
        <taxon>Neognathae</taxon>
        <taxon>Neoaves</taxon>
        <taxon>Aequornithes</taxon>
        <taxon>Ciconiiformes</taxon>
        <taxon>Ciconiidae</taxon>
        <taxon>Mycteria</taxon>
    </lineage>
</organism>
<sequence length="545" mass="59928">MLEILVAASLPGHPGMLLRGQRHGDAGDAAALILAQSQEMPGSEPWSSTLGSSSPTPLQEWGHLYLDQVAQSPVQPDLECFQGWGNLFQCLTTCIVKHFFLKSSLNLPSLSLKPLLLVLSQQALLKVCPLLESCYKVSPEPCLLQAEQPQLSQPVLVGEVLQPSDHFRRPPLDPLQQLHVLLVLRAPELEAVLQVGSHQSRVEGQNHLPRPAGHTSFDAAQGTVGLLGCERTLLAHVQLFIHQYPQVLFHRAALNHIIRQLVLKPRIAPTQDPAFGLVEPHEVHTGPLLQLVQVPLDDIMSFWCVNCTTQLGVICKLAESALNLAVYVIDENIEQHWSQYGPLRDTTSADRYPLDATIQPIPCPLNSPPIKSISLQFREKDVVGNHVPQVVTNLIFPYSGRDFTPLIPNMLSIDSGGFSSSCALAFLTPSLHKRAASLYSSQITCPCFHCLCSSLLLFILTSMSRLSHAGLFPSLPNFLHLGTERSCTLWKASLKICQLCSAPLSLRTVSQGVLLTNSLKSWKFAFLKFRVLSIPPDYTPYPSGL</sequence>
<name>A0AAN7NGU6_MYCAM</name>
<gene>
    <name evidence="1" type="ORF">QYF61_021422</name>
</gene>
<evidence type="ECO:0000313" key="1">
    <source>
        <dbReference type="EMBL" id="KAK4824907.1"/>
    </source>
</evidence>
<protein>
    <submittedName>
        <fullName evidence="1">Uncharacterized protein</fullName>
    </submittedName>
</protein>